<keyword evidence="7" id="KW-1003">Cell membrane</keyword>
<dbReference type="CDD" id="cd06261">
    <property type="entry name" value="TM_PBP2"/>
    <property type="match status" value="1"/>
</dbReference>
<keyword evidence="4 6" id="KW-1133">Transmembrane helix</keyword>
<feature type="transmembrane region" description="Helical" evidence="6">
    <location>
        <begin position="20"/>
        <end position="47"/>
    </location>
</feature>
<comment type="subcellular location">
    <subcellularLocation>
        <location evidence="6">Cell membrane</location>
        <topology evidence="6">Multi-pass membrane protein</topology>
    </subcellularLocation>
    <subcellularLocation>
        <location evidence="1">Membrane</location>
        <topology evidence="1">Multi-pass membrane protein</topology>
    </subcellularLocation>
</comment>
<dbReference type="PROSITE" id="PS50928">
    <property type="entry name" value="ABC_TM1"/>
    <property type="match status" value="1"/>
</dbReference>
<evidence type="ECO:0000256" key="7">
    <source>
        <dbReference type="RuleBase" id="RU363054"/>
    </source>
</evidence>
<evidence type="ECO:0000256" key="2">
    <source>
        <dbReference type="ARBA" id="ARBA00022448"/>
    </source>
</evidence>
<name>A0A4P8XK17_9BACL</name>
<feature type="transmembrane region" description="Helical" evidence="6">
    <location>
        <begin position="79"/>
        <end position="107"/>
    </location>
</feature>
<dbReference type="OrthoDB" id="9785113at2"/>
<dbReference type="Gene3D" id="1.10.3720.10">
    <property type="entry name" value="MetI-like"/>
    <property type="match status" value="1"/>
</dbReference>
<evidence type="ECO:0000256" key="6">
    <source>
        <dbReference type="RuleBase" id="RU363032"/>
    </source>
</evidence>
<dbReference type="NCBIfam" id="TIGR02138">
    <property type="entry name" value="phosphate_pstC"/>
    <property type="match status" value="1"/>
</dbReference>
<dbReference type="PANTHER" id="PTHR42727">
    <property type="entry name" value="PHOSPHATE TRANSPORT SYSTEM PERMEASE PROTEIN"/>
    <property type="match status" value="1"/>
</dbReference>
<dbReference type="GO" id="GO:0005886">
    <property type="term" value="C:plasma membrane"/>
    <property type="evidence" value="ECO:0007669"/>
    <property type="project" value="UniProtKB-SubCell"/>
</dbReference>
<dbReference type="GO" id="GO:0006817">
    <property type="term" value="P:phosphate ion transport"/>
    <property type="evidence" value="ECO:0007669"/>
    <property type="project" value="UniProtKB-KW"/>
</dbReference>
<dbReference type="Proteomes" id="UP000300879">
    <property type="component" value="Chromosome"/>
</dbReference>
<comment type="similarity">
    <text evidence="7">Belongs to the binding-protein-dependent transport system permease family. CysTW subfamily.</text>
</comment>
<reference evidence="9 10" key="1">
    <citation type="submission" date="2019-05" db="EMBL/GenBank/DDBJ databases">
        <authorList>
            <person name="Chen C."/>
        </authorList>
    </citation>
    <scope>NUCLEOTIDE SEQUENCE [LARGE SCALE GENOMIC DNA]</scope>
    <source>
        <strain evidence="9 10">HB172198</strain>
    </source>
</reference>
<gene>
    <name evidence="9" type="ORF">E6C60_1938</name>
</gene>
<organism evidence="9 10">
    <name type="scientific">Paenibacillus algicola</name>
    <dbReference type="NCBI Taxonomy" id="2565926"/>
    <lineage>
        <taxon>Bacteria</taxon>
        <taxon>Bacillati</taxon>
        <taxon>Bacillota</taxon>
        <taxon>Bacilli</taxon>
        <taxon>Bacillales</taxon>
        <taxon>Paenibacillaceae</taxon>
        <taxon>Paenibacillus</taxon>
    </lineage>
</organism>
<evidence type="ECO:0000256" key="4">
    <source>
        <dbReference type="ARBA" id="ARBA00022989"/>
    </source>
</evidence>
<comment type="function">
    <text evidence="7">Part of the binding-protein-dependent transport system for phosphate; probably responsible for the translocation of the substrate across the membrane.</text>
</comment>
<dbReference type="KEGG" id="palo:E6C60_1938"/>
<feature type="transmembrane region" description="Helical" evidence="6">
    <location>
        <begin position="203"/>
        <end position="224"/>
    </location>
</feature>
<dbReference type="GO" id="GO:0005315">
    <property type="term" value="F:phosphate transmembrane transporter activity"/>
    <property type="evidence" value="ECO:0007669"/>
    <property type="project" value="InterPro"/>
</dbReference>
<feature type="domain" description="ABC transmembrane type-1" evidence="8">
    <location>
        <begin position="83"/>
        <end position="295"/>
    </location>
</feature>
<dbReference type="SUPFAM" id="SSF161098">
    <property type="entry name" value="MetI-like"/>
    <property type="match status" value="1"/>
</dbReference>
<dbReference type="InterPro" id="IPR011864">
    <property type="entry name" value="Phosphate_PstC"/>
</dbReference>
<feature type="transmembrane region" description="Helical" evidence="6">
    <location>
        <begin position="160"/>
        <end position="182"/>
    </location>
</feature>
<evidence type="ECO:0000256" key="5">
    <source>
        <dbReference type="ARBA" id="ARBA00023136"/>
    </source>
</evidence>
<accession>A0A4P8XK17</accession>
<feature type="transmembrane region" description="Helical" evidence="6">
    <location>
        <begin position="119"/>
        <end position="140"/>
    </location>
</feature>
<keyword evidence="3 6" id="KW-0812">Transmembrane</keyword>
<dbReference type="PANTHER" id="PTHR42727:SF1">
    <property type="entry name" value="PHOSPHATE TRANSPORT SYSTEM PERMEASE"/>
    <property type="match status" value="1"/>
</dbReference>
<dbReference type="InterPro" id="IPR035906">
    <property type="entry name" value="MetI-like_sf"/>
</dbReference>
<dbReference type="Pfam" id="PF00528">
    <property type="entry name" value="BPD_transp_1"/>
    <property type="match status" value="1"/>
</dbReference>
<evidence type="ECO:0000256" key="1">
    <source>
        <dbReference type="ARBA" id="ARBA00004141"/>
    </source>
</evidence>
<keyword evidence="10" id="KW-1185">Reference proteome</keyword>
<dbReference type="AlphaFoldDB" id="A0A4P8XK17"/>
<feature type="transmembrane region" description="Helical" evidence="6">
    <location>
        <begin position="272"/>
        <end position="298"/>
    </location>
</feature>
<dbReference type="InterPro" id="IPR000515">
    <property type="entry name" value="MetI-like"/>
</dbReference>
<evidence type="ECO:0000313" key="10">
    <source>
        <dbReference type="Proteomes" id="UP000300879"/>
    </source>
</evidence>
<proteinExistence type="inferred from homology"/>
<protein>
    <recommendedName>
        <fullName evidence="7">Phosphate transport system permease protein</fullName>
    </recommendedName>
</protein>
<keyword evidence="2 6" id="KW-0813">Transport</keyword>
<evidence type="ECO:0000313" key="9">
    <source>
        <dbReference type="EMBL" id="QCT02653.1"/>
    </source>
</evidence>
<dbReference type="EMBL" id="CP040396">
    <property type="protein sequence ID" value="QCT02653.1"/>
    <property type="molecule type" value="Genomic_DNA"/>
</dbReference>
<keyword evidence="5 6" id="KW-0472">Membrane</keyword>
<evidence type="ECO:0000259" key="8">
    <source>
        <dbReference type="PROSITE" id="PS50928"/>
    </source>
</evidence>
<sequence length="306" mass="32442">MMNKELSGEHPFRSNKPRSIEYAMPVLLFLCALVSIFTTIGIVYTLVTESVAFFKEVNVFKFLSGTTWAPLIQPVSFGVIPLLFGTLLVTLIACCIALPVGLATAIYLSEYASPKVAKIVKPVLEVLAGVPTIVYGYFALSFITPVLQTLLPGTSLFNALSAGIAVGIMIIPMVSSLSEDAMKAVPKSLRHGAYALGATRFEVAIQVVLPAALSGIISSFVLAFSRAIGETMIVTVAAGATPQLTASPLESIQTMTAYIVQVSLGDTPHGSLAYGSIFAVGLTLFVITLLLNIVAAAVSKRFREVY</sequence>
<keyword evidence="7" id="KW-0592">Phosphate transport</keyword>
<evidence type="ECO:0000256" key="3">
    <source>
        <dbReference type="ARBA" id="ARBA00022692"/>
    </source>
</evidence>